<proteinExistence type="predicted"/>
<dbReference type="PANTHER" id="PTHR45642">
    <property type="entry name" value="GDSL ESTERASE/LIPASE EXL3"/>
    <property type="match status" value="1"/>
</dbReference>
<reference evidence="1" key="1">
    <citation type="submission" date="2020-06" db="EMBL/GenBank/DDBJ databases">
        <authorList>
            <person name="Li T."/>
            <person name="Hu X."/>
            <person name="Zhang T."/>
            <person name="Song X."/>
            <person name="Zhang H."/>
            <person name="Dai N."/>
            <person name="Sheng W."/>
            <person name="Hou X."/>
            <person name="Wei L."/>
        </authorList>
    </citation>
    <scope>NUCLEOTIDE SEQUENCE</scope>
    <source>
        <strain evidence="1">G02</strain>
        <tissue evidence="1">Leaf</tissue>
    </source>
</reference>
<dbReference type="EMBL" id="JACGWJ010000024">
    <property type="protein sequence ID" value="KAL0319925.1"/>
    <property type="molecule type" value="Genomic_DNA"/>
</dbReference>
<accession>A0AAW2LLA6</accession>
<dbReference type="InterPro" id="IPR036514">
    <property type="entry name" value="SGNH_hydro_sf"/>
</dbReference>
<gene>
    <name evidence="1" type="ORF">Sradi_5254000</name>
</gene>
<evidence type="ECO:0000313" key="1">
    <source>
        <dbReference type="EMBL" id="KAL0319925.1"/>
    </source>
</evidence>
<name>A0AAW2LLA6_SESRA</name>
<sequence>MWRELEYYKDYQKRLRAYLGDSKAIDTLTNALYIISIGTNDFLENYYAFSQRRIQYTIDAYQEFLIGIARNFIVDLHSLGARKISLQAFLQWVVCH</sequence>
<protein>
    <submittedName>
        <fullName evidence="1">GDSL esterase/lipase</fullName>
    </submittedName>
</protein>
<organism evidence="1">
    <name type="scientific">Sesamum radiatum</name>
    <name type="common">Black benniseed</name>
    <dbReference type="NCBI Taxonomy" id="300843"/>
    <lineage>
        <taxon>Eukaryota</taxon>
        <taxon>Viridiplantae</taxon>
        <taxon>Streptophyta</taxon>
        <taxon>Embryophyta</taxon>
        <taxon>Tracheophyta</taxon>
        <taxon>Spermatophyta</taxon>
        <taxon>Magnoliopsida</taxon>
        <taxon>eudicotyledons</taxon>
        <taxon>Gunneridae</taxon>
        <taxon>Pentapetalae</taxon>
        <taxon>asterids</taxon>
        <taxon>lamiids</taxon>
        <taxon>Lamiales</taxon>
        <taxon>Pedaliaceae</taxon>
        <taxon>Sesamum</taxon>
    </lineage>
</organism>
<reference evidence="1" key="2">
    <citation type="journal article" date="2024" name="Plant">
        <title>Genomic evolution and insights into agronomic trait innovations of Sesamum species.</title>
        <authorList>
            <person name="Miao H."/>
            <person name="Wang L."/>
            <person name="Qu L."/>
            <person name="Liu H."/>
            <person name="Sun Y."/>
            <person name="Le M."/>
            <person name="Wang Q."/>
            <person name="Wei S."/>
            <person name="Zheng Y."/>
            <person name="Lin W."/>
            <person name="Duan Y."/>
            <person name="Cao H."/>
            <person name="Xiong S."/>
            <person name="Wang X."/>
            <person name="Wei L."/>
            <person name="Li C."/>
            <person name="Ma Q."/>
            <person name="Ju M."/>
            <person name="Zhao R."/>
            <person name="Li G."/>
            <person name="Mu C."/>
            <person name="Tian Q."/>
            <person name="Mei H."/>
            <person name="Zhang T."/>
            <person name="Gao T."/>
            <person name="Zhang H."/>
        </authorList>
    </citation>
    <scope>NUCLEOTIDE SEQUENCE</scope>
    <source>
        <strain evidence="1">G02</strain>
    </source>
</reference>
<dbReference type="AlphaFoldDB" id="A0AAW2LLA6"/>
<dbReference type="Gene3D" id="3.40.50.1110">
    <property type="entry name" value="SGNH hydrolase"/>
    <property type="match status" value="1"/>
</dbReference>
<comment type="caution">
    <text evidence="1">The sequence shown here is derived from an EMBL/GenBank/DDBJ whole genome shotgun (WGS) entry which is preliminary data.</text>
</comment>
<dbReference type="InterPro" id="IPR050592">
    <property type="entry name" value="GDSL_lipolytic_enzyme"/>
</dbReference>
<dbReference type="PANTHER" id="PTHR45642:SF46">
    <property type="entry name" value="OS06G0636700 PROTEIN"/>
    <property type="match status" value="1"/>
</dbReference>